<reference evidence="1 2" key="1">
    <citation type="submission" date="2018-09" db="EMBL/GenBank/DDBJ databases">
        <authorList>
            <person name="Tagini F."/>
        </authorList>
    </citation>
    <scope>NUCLEOTIDE SEQUENCE [LARGE SCALE GENOMIC DNA]</scope>
    <source>
        <strain evidence="1 2">MK136</strain>
    </source>
</reference>
<proteinExistence type="predicted"/>
<evidence type="ECO:0000313" key="2">
    <source>
        <dbReference type="Proteomes" id="UP000273307"/>
    </source>
</evidence>
<dbReference type="Proteomes" id="UP000273307">
    <property type="component" value="Unassembled WGS sequence"/>
</dbReference>
<protein>
    <submittedName>
        <fullName evidence="1">Uncharacterized protein</fullName>
    </submittedName>
</protein>
<dbReference type="AlphaFoldDB" id="A0A498PS64"/>
<dbReference type="EMBL" id="UPHP01000011">
    <property type="protein sequence ID" value="VBA33669.1"/>
    <property type="molecule type" value="Genomic_DNA"/>
</dbReference>
<name>A0A498PS64_9MYCO</name>
<organism evidence="1 2">
    <name type="scientific">Mycobacterium attenuatum</name>
    <dbReference type="NCBI Taxonomy" id="2341086"/>
    <lineage>
        <taxon>Bacteria</taxon>
        <taxon>Bacillati</taxon>
        <taxon>Actinomycetota</taxon>
        <taxon>Actinomycetes</taxon>
        <taxon>Mycobacteriales</taxon>
        <taxon>Mycobacteriaceae</taxon>
        <taxon>Mycobacterium</taxon>
    </lineage>
</organism>
<accession>A0A498PS64</accession>
<evidence type="ECO:0000313" key="1">
    <source>
        <dbReference type="EMBL" id="VBA33669.1"/>
    </source>
</evidence>
<keyword evidence="2" id="KW-1185">Reference proteome</keyword>
<sequence length="38" mass="4008">MALQPDFTGGITAQVLAFGVGQQRTPMQRGGALFDVEV</sequence>
<gene>
    <name evidence="1" type="ORF">LAUMK136_00482</name>
</gene>